<organism evidence="2 3">
    <name type="scientific">Actinomadura geliboluensis</name>
    <dbReference type="NCBI Taxonomy" id="882440"/>
    <lineage>
        <taxon>Bacteria</taxon>
        <taxon>Bacillati</taxon>
        <taxon>Actinomycetota</taxon>
        <taxon>Actinomycetes</taxon>
        <taxon>Streptosporangiales</taxon>
        <taxon>Thermomonosporaceae</taxon>
        <taxon>Actinomadura</taxon>
    </lineage>
</organism>
<dbReference type="InterPro" id="IPR025591">
    <property type="entry name" value="RloB"/>
</dbReference>
<feature type="region of interest" description="Disordered" evidence="1">
    <location>
        <begin position="15"/>
        <end position="46"/>
    </location>
</feature>
<accession>A0A5S4HAW2</accession>
<evidence type="ECO:0000256" key="1">
    <source>
        <dbReference type="SAM" id="MobiDB-lite"/>
    </source>
</evidence>
<dbReference type="EMBL" id="VCKZ01000006">
    <property type="protein sequence ID" value="TMR42116.1"/>
    <property type="molecule type" value="Genomic_DNA"/>
</dbReference>
<dbReference type="Proteomes" id="UP000305238">
    <property type="component" value="Unassembled WGS sequence"/>
</dbReference>
<name>A0A5S4HAW2_9ACTN</name>
<evidence type="ECO:0000313" key="3">
    <source>
        <dbReference type="Proteomes" id="UP000305238"/>
    </source>
</evidence>
<sequence length="220" mass="25205">MTSCSLRRWPLERTSAMAQQSRKRAGRPPRAFSTQTDLRRRAGGSRRERRSLLILCEGKTEKHYFTGMRTRTGPQLDVDAPDCDHVAIVREAKRRRADDYDEIWCVLDTELDDRLVGDILDEARGTDVRIAPSSPSFELWLILHLKDHRGPFQFAREAERTLKELRPGWSKSATRFEDFKEGLEPACARARKLHEGDGPPPNPSSAVWRLVKAIRGDADR</sequence>
<reference evidence="2 3" key="1">
    <citation type="submission" date="2019-05" db="EMBL/GenBank/DDBJ databases">
        <title>Draft genome sequence of Actinomadura geliboluensis A8036.</title>
        <authorList>
            <person name="Saricaoglu S."/>
            <person name="Isik K."/>
        </authorList>
    </citation>
    <scope>NUCLEOTIDE SEQUENCE [LARGE SCALE GENOMIC DNA]</scope>
    <source>
        <strain evidence="2 3">A8036</strain>
    </source>
</reference>
<protein>
    <submittedName>
        <fullName evidence="2">RloB domain-containing protein</fullName>
    </submittedName>
</protein>
<keyword evidence="3" id="KW-1185">Reference proteome</keyword>
<dbReference type="OrthoDB" id="9796523at2"/>
<dbReference type="Pfam" id="PF13707">
    <property type="entry name" value="RloB"/>
    <property type="match status" value="1"/>
</dbReference>
<gene>
    <name evidence="2" type="ORF">ETD96_02085</name>
</gene>
<evidence type="ECO:0000313" key="2">
    <source>
        <dbReference type="EMBL" id="TMR42116.1"/>
    </source>
</evidence>
<proteinExistence type="predicted"/>
<comment type="caution">
    <text evidence="2">The sequence shown here is derived from an EMBL/GenBank/DDBJ whole genome shotgun (WGS) entry which is preliminary data.</text>
</comment>
<dbReference type="AlphaFoldDB" id="A0A5S4HAW2"/>